<dbReference type="GO" id="GO:0006357">
    <property type="term" value="P:regulation of transcription by RNA polymerase II"/>
    <property type="evidence" value="ECO:0007669"/>
    <property type="project" value="InterPro"/>
</dbReference>
<keyword evidence="3 6" id="KW-0238">DNA-binding</keyword>
<keyword evidence="4 6" id="KW-0804">Transcription</keyword>
<name>A3A7P9_ORYSJ</name>
<reference evidence="10" key="2">
    <citation type="submission" date="2008-12" db="EMBL/GenBank/DDBJ databases">
        <title>Improved gene annotation of the rice (Oryza sativa) genomes.</title>
        <authorList>
            <person name="Wang J."/>
            <person name="Li R."/>
            <person name="Fan W."/>
            <person name="Huang Q."/>
            <person name="Zhang J."/>
            <person name="Zhou Y."/>
            <person name="Hu Y."/>
            <person name="Zi S."/>
            <person name="Li J."/>
            <person name="Ni P."/>
            <person name="Zheng H."/>
            <person name="Zhang Y."/>
            <person name="Zhao M."/>
            <person name="Hao Q."/>
            <person name="McDermott J."/>
            <person name="Samudrala R."/>
            <person name="Kristiansen K."/>
            <person name="Wong G.K.-S."/>
        </authorList>
    </citation>
    <scope>NUCLEOTIDE SEQUENCE</scope>
</reference>
<keyword evidence="2 6" id="KW-0805">Transcription regulation</keyword>
<keyword evidence="7" id="KW-0175">Coiled coil</keyword>
<gene>
    <name evidence="10" type="ORF">OsJ_07036</name>
</gene>
<evidence type="ECO:0000256" key="2">
    <source>
        <dbReference type="ARBA" id="ARBA00023015"/>
    </source>
</evidence>
<dbReference type="Gene3D" id="6.10.250.540">
    <property type="match status" value="1"/>
</dbReference>
<dbReference type="GO" id="GO:0000978">
    <property type="term" value="F:RNA polymerase II cis-regulatory region sequence-specific DNA binding"/>
    <property type="evidence" value="ECO:0007669"/>
    <property type="project" value="InterPro"/>
</dbReference>
<dbReference type="CDD" id="cd14660">
    <property type="entry name" value="E2F_DD"/>
    <property type="match status" value="1"/>
</dbReference>
<evidence type="ECO:0000256" key="3">
    <source>
        <dbReference type="ARBA" id="ARBA00023125"/>
    </source>
</evidence>
<evidence type="ECO:0000256" key="8">
    <source>
        <dbReference type="SAM" id="MobiDB-lite"/>
    </source>
</evidence>
<dbReference type="GO" id="GO:0046983">
    <property type="term" value="F:protein dimerization activity"/>
    <property type="evidence" value="ECO:0007669"/>
    <property type="project" value="InterPro"/>
</dbReference>
<feature type="region of interest" description="Disordered" evidence="8">
    <location>
        <begin position="131"/>
        <end position="166"/>
    </location>
</feature>
<dbReference type="InterPro" id="IPR036390">
    <property type="entry name" value="WH_DNA-bd_sf"/>
</dbReference>
<dbReference type="PANTHER" id="PTHR12081:SF98">
    <property type="entry name" value="E2F-DP TRANSCRIPTION FACTOR"/>
    <property type="match status" value="1"/>
</dbReference>
<dbReference type="InterPro" id="IPR015633">
    <property type="entry name" value="E2F"/>
</dbReference>
<dbReference type="Pfam" id="PF16421">
    <property type="entry name" value="E2F_CC-MB"/>
    <property type="match status" value="1"/>
</dbReference>
<feature type="compositionally biased region" description="Polar residues" evidence="8">
    <location>
        <begin position="476"/>
        <end position="485"/>
    </location>
</feature>
<evidence type="ECO:0000259" key="9">
    <source>
        <dbReference type="SMART" id="SM01372"/>
    </source>
</evidence>
<evidence type="ECO:0000256" key="1">
    <source>
        <dbReference type="ARBA" id="ARBA00010940"/>
    </source>
</evidence>
<organism evidence="10">
    <name type="scientific">Oryza sativa subsp. japonica</name>
    <name type="common">Rice</name>
    <dbReference type="NCBI Taxonomy" id="39947"/>
    <lineage>
        <taxon>Eukaryota</taxon>
        <taxon>Viridiplantae</taxon>
        <taxon>Streptophyta</taxon>
        <taxon>Embryophyta</taxon>
        <taxon>Tracheophyta</taxon>
        <taxon>Spermatophyta</taxon>
        <taxon>Magnoliopsida</taxon>
        <taxon>Liliopsida</taxon>
        <taxon>Poales</taxon>
        <taxon>Poaceae</taxon>
        <taxon>BOP clade</taxon>
        <taxon>Oryzoideae</taxon>
        <taxon>Oryzeae</taxon>
        <taxon>Oryzinae</taxon>
        <taxon>Oryza</taxon>
        <taxon>Oryza sativa</taxon>
    </lineage>
</organism>
<dbReference type="InterPro" id="IPR003316">
    <property type="entry name" value="E2F_WHTH_DNA-bd_dom"/>
</dbReference>
<feature type="compositionally biased region" description="Low complexity" evidence="8">
    <location>
        <begin position="24"/>
        <end position="35"/>
    </location>
</feature>
<dbReference type="SUPFAM" id="SSF46785">
    <property type="entry name" value="Winged helix' DNA-binding domain"/>
    <property type="match status" value="1"/>
</dbReference>
<dbReference type="InterPro" id="IPR037241">
    <property type="entry name" value="E2F-DP_heterodim"/>
</dbReference>
<evidence type="ECO:0000256" key="7">
    <source>
        <dbReference type="SAM" id="Coils"/>
    </source>
</evidence>
<sequence>MAGSGRPPAAQKKILQSLRPPLPFAASSRSPFAAPNDYHRFPAGGAAAAAASGSGGIGAGGAGGGGDIEEGLVIRTPTRDADRYGKNLIHAVVGAKQKRKAPEESDVAESSDCMITSPGFAVSPMLTPVSGKAVKTSKSKTKNNKAGPQTPTSNVGSPLNPPTPVGTCRYDSSLGLLTKKFINLLKQAPDGILDLNNAAETLEVQKRRIYDITNVLEGIGLIEKTLKNRIRWKGLDDSGVELDNGLSALQAEVENLSLKEQALDERISDMREKLRGLTEDENNQRWLYVTEDDIKGLPCFQNETLIAIKAPHGTTLEVPDPDEAGDYLQRRYRIVLRSTMGPIDVYLVSQFDEKFEDLGGGATPSGHANVPKHQPTEVFNTTNAGVGQCSNSVAVDNNIQHSQTIPQDPSASHDFGGMTRIIPSDIDTDADYWLISEGDVSITDMWKTALLNMETADVQWDESLDTDVFLSEDVRTPSSHNQQPSAVGGPQMQVSDMHKP</sequence>
<dbReference type="PANTHER" id="PTHR12081">
    <property type="entry name" value="TRANSCRIPTION FACTOR E2F"/>
    <property type="match status" value="1"/>
</dbReference>
<dbReference type="SMART" id="SM01372">
    <property type="entry name" value="E2F_TDP"/>
    <property type="match status" value="1"/>
</dbReference>
<dbReference type="GO" id="GO:0005634">
    <property type="term" value="C:nucleus"/>
    <property type="evidence" value="ECO:0007669"/>
    <property type="project" value="UniProtKB-SubCell"/>
</dbReference>
<dbReference type="EMBL" id="CM000139">
    <property type="protein sequence ID" value="EAZ23338.1"/>
    <property type="molecule type" value="Genomic_DNA"/>
</dbReference>
<dbReference type="AlphaFoldDB" id="A3A7P9"/>
<feature type="region of interest" description="Disordered" evidence="8">
    <location>
        <begin position="1"/>
        <end position="39"/>
    </location>
</feature>
<dbReference type="Pfam" id="PF02319">
    <property type="entry name" value="WHD_E2F_TDP"/>
    <property type="match status" value="1"/>
</dbReference>
<dbReference type="Gene3D" id="1.10.10.10">
    <property type="entry name" value="Winged helix-like DNA-binding domain superfamily/Winged helix DNA-binding domain"/>
    <property type="match status" value="1"/>
</dbReference>
<keyword evidence="6" id="KW-0539">Nucleus</keyword>
<feature type="region of interest" description="Disordered" evidence="8">
    <location>
        <begin position="474"/>
        <end position="500"/>
    </location>
</feature>
<accession>A3A7P9</accession>
<evidence type="ECO:0000313" key="10">
    <source>
        <dbReference type="EMBL" id="EAZ23338.1"/>
    </source>
</evidence>
<proteinExistence type="inferred from homology"/>
<protein>
    <recommendedName>
        <fullName evidence="9">E2F/DP family winged-helix DNA-binding domain-containing protein</fullName>
    </recommendedName>
</protein>
<dbReference type="InterPro" id="IPR032198">
    <property type="entry name" value="E2F_CC-MB"/>
</dbReference>
<keyword evidence="5" id="KW-0131">Cell cycle</keyword>
<reference evidence="10" key="1">
    <citation type="journal article" date="2005" name="PLoS Biol.">
        <title>The genomes of Oryza sativa: a history of duplications.</title>
        <authorList>
            <person name="Yu J."/>
            <person name="Wang J."/>
            <person name="Lin W."/>
            <person name="Li S."/>
            <person name="Li H."/>
            <person name="Zhou J."/>
            <person name="Ni P."/>
            <person name="Dong W."/>
            <person name="Hu S."/>
            <person name="Zeng C."/>
            <person name="Zhang J."/>
            <person name="Zhang Y."/>
            <person name="Li R."/>
            <person name="Xu Z."/>
            <person name="Li S."/>
            <person name="Li X."/>
            <person name="Zheng H."/>
            <person name="Cong L."/>
            <person name="Lin L."/>
            <person name="Yin J."/>
            <person name="Geng J."/>
            <person name="Li G."/>
            <person name="Shi J."/>
            <person name="Liu J."/>
            <person name="Lv H."/>
            <person name="Li J."/>
            <person name="Wang J."/>
            <person name="Deng Y."/>
            <person name="Ran L."/>
            <person name="Shi X."/>
            <person name="Wang X."/>
            <person name="Wu Q."/>
            <person name="Li C."/>
            <person name="Ren X."/>
            <person name="Wang J."/>
            <person name="Wang X."/>
            <person name="Li D."/>
            <person name="Liu D."/>
            <person name="Zhang X."/>
            <person name="Ji Z."/>
            <person name="Zhao W."/>
            <person name="Sun Y."/>
            <person name="Zhang Z."/>
            <person name="Bao J."/>
            <person name="Han Y."/>
            <person name="Dong L."/>
            <person name="Ji J."/>
            <person name="Chen P."/>
            <person name="Wu S."/>
            <person name="Liu J."/>
            <person name="Xiao Y."/>
            <person name="Bu D."/>
            <person name="Tan J."/>
            <person name="Yang L."/>
            <person name="Ye C."/>
            <person name="Zhang J."/>
            <person name="Xu J."/>
            <person name="Zhou Y."/>
            <person name="Yu Y."/>
            <person name="Zhang B."/>
            <person name="Zhuang S."/>
            <person name="Wei H."/>
            <person name="Liu B."/>
            <person name="Lei M."/>
            <person name="Yu H."/>
            <person name="Li Y."/>
            <person name="Xu H."/>
            <person name="Wei S."/>
            <person name="He X."/>
            <person name="Fang L."/>
            <person name="Zhang Z."/>
            <person name="Zhang Y."/>
            <person name="Huang X."/>
            <person name="Su Z."/>
            <person name="Tong W."/>
            <person name="Li J."/>
            <person name="Tong Z."/>
            <person name="Li S."/>
            <person name="Ye J."/>
            <person name="Wang L."/>
            <person name="Fang L."/>
            <person name="Lei T."/>
            <person name="Chen C."/>
            <person name="Chen H."/>
            <person name="Xu Z."/>
            <person name="Li H."/>
            <person name="Huang H."/>
            <person name="Zhang F."/>
            <person name="Xu H."/>
            <person name="Li N."/>
            <person name="Zhao C."/>
            <person name="Li S."/>
            <person name="Dong L."/>
            <person name="Huang Y."/>
            <person name="Li L."/>
            <person name="Xi Y."/>
            <person name="Qi Q."/>
            <person name="Li W."/>
            <person name="Zhang B."/>
            <person name="Hu W."/>
            <person name="Zhang Y."/>
            <person name="Tian X."/>
            <person name="Jiao Y."/>
            <person name="Liang X."/>
            <person name="Jin J."/>
            <person name="Gao L."/>
            <person name="Zheng W."/>
            <person name="Hao B."/>
            <person name="Liu S."/>
            <person name="Wang W."/>
            <person name="Yuan L."/>
            <person name="Cao M."/>
            <person name="McDermott J."/>
            <person name="Samudrala R."/>
            <person name="Wang J."/>
            <person name="Wong G.K."/>
            <person name="Yang H."/>
        </authorList>
    </citation>
    <scope>NUCLEOTIDE SEQUENCE [LARGE SCALE GENOMIC DNA]</scope>
</reference>
<evidence type="ECO:0000256" key="4">
    <source>
        <dbReference type="ARBA" id="ARBA00023163"/>
    </source>
</evidence>
<feature type="coiled-coil region" evidence="7">
    <location>
        <begin position="246"/>
        <end position="280"/>
    </location>
</feature>
<dbReference type="InterPro" id="IPR036388">
    <property type="entry name" value="WH-like_DNA-bd_sf"/>
</dbReference>
<dbReference type="GO" id="GO:0005667">
    <property type="term" value="C:transcription regulator complex"/>
    <property type="evidence" value="ECO:0007669"/>
    <property type="project" value="InterPro"/>
</dbReference>
<comment type="similarity">
    <text evidence="1 6">Belongs to the E2F/DP family.</text>
</comment>
<evidence type="ECO:0000256" key="6">
    <source>
        <dbReference type="RuleBase" id="RU003796"/>
    </source>
</evidence>
<dbReference type="Proteomes" id="UP000007752">
    <property type="component" value="Chromosome 2"/>
</dbReference>
<evidence type="ECO:0000256" key="5">
    <source>
        <dbReference type="ARBA" id="ARBA00023306"/>
    </source>
</evidence>
<dbReference type="FunFam" id="1.10.10.10:FF:000008">
    <property type="entry name" value="E2F transcription factor 1"/>
    <property type="match status" value="1"/>
</dbReference>
<dbReference type="SUPFAM" id="SSF144074">
    <property type="entry name" value="E2F-DP heterodimerization region"/>
    <property type="match status" value="1"/>
</dbReference>
<feature type="domain" description="E2F/DP family winged-helix DNA-binding" evidence="9">
    <location>
        <begin position="169"/>
        <end position="234"/>
    </location>
</feature>
<comment type="subcellular location">
    <subcellularLocation>
        <location evidence="6">Nucleus</location>
    </subcellularLocation>
</comment>